<feature type="signal peptide" evidence="2">
    <location>
        <begin position="1"/>
        <end position="17"/>
    </location>
</feature>
<dbReference type="HOGENOM" id="CLU_027977_2_0_1"/>
<feature type="chain" id="PRO_5001648316" description="Acid phosphatase" evidence="2">
    <location>
        <begin position="18"/>
        <end position="387"/>
    </location>
</feature>
<dbReference type="Gene3D" id="3.40.720.10">
    <property type="entry name" value="Alkaline Phosphatase, subunit A"/>
    <property type="match status" value="1"/>
</dbReference>
<evidence type="ECO:0008006" key="5">
    <source>
        <dbReference type="Google" id="ProtNLM"/>
    </source>
</evidence>
<dbReference type="STRING" id="685588.A0A067S919"/>
<keyword evidence="1" id="KW-0378">Hydrolase</keyword>
<evidence type="ECO:0000313" key="3">
    <source>
        <dbReference type="EMBL" id="KDR66417.1"/>
    </source>
</evidence>
<name>A0A067S919_GALM3</name>
<dbReference type="FunFam" id="3.40.720.10:FF:000064">
    <property type="entry name" value="Probable acid phosphatase Pho610"/>
    <property type="match status" value="1"/>
</dbReference>
<evidence type="ECO:0000256" key="1">
    <source>
        <dbReference type="ARBA" id="ARBA00022801"/>
    </source>
</evidence>
<organism evidence="3 4">
    <name type="scientific">Galerina marginata (strain CBS 339.88)</name>
    <dbReference type="NCBI Taxonomy" id="685588"/>
    <lineage>
        <taxon>Eukaryota</taxon>
        <taxon>Fungi</taxon>
        <taxon>Dikarya</taxon>
        <taxon>Basidiomycota</taxon>
        <taxon>Agaricomycotina</taxon>
        <taxon>Agaricomycetes</taxon>
        <taxon>Agaricomycetidae</taxon>
        <taxon>Agaricales</taxon>
        <taxon>Agaricineae</taxon>
        <taxon>Strophariaceae</taxon>
        <taxon>Galerina</taxon>
    </lineage>
</organism>
<evidence type="ECO:0000256" key="2">
    <source>
        <dbReference type="SAM" id="SignalP"/>
    </source>
</evidence>
<protein>
    <recommendedName>
        <fullName evidence="5">Acid phosphatase</fullName>
    </recommendedName>
</protein>
<dbReference type="Proteomes" id="UP000027222">
    <property type="component" value="Unassembled WGS sequence"/>
</dbReference>
<dbReference type="GO" id="GO:0016788">
    <property type="term" value="F:hydrolase activity, acting on ester bonds"/>
    <property type="evidence" value="ECO:0007669"/>
    <property type="project" value="InterPro"/>
</dbReference>
<dbReference type="InterPro" id="IPR017850">
    <property type="entry name" value="Alkaline_phosphatase_core_sf"/>
</dbReference>
<sequence>MIFTGLIFAALGLCANASPSGFFPKRIVPGLVFDRFFTIWLENTDFSGAQADPNFSALIKQGIQLTNYFAVTHPSEPNYIASVGGEYFGMQNDNLNRVPGNISTIVDLLEARGISWAEYQEDMPSSGFQGFQFLNPSGANDYVRKHNPLIVYDSVANSTARSSLIKNFTLFDRDLETRNLPQWAFITPNMTNDGHDTNITFAGKWSRGFLEPLLKNPNFNSPRTLILLTFDETGTDNAQNRVNSVLLGNAVPKRLVGTQDTWFYNHYSELATVEANWHLDTLGRFDVGANVFSFVAERTGDKMRTLTNPPLAQTFLNGSYPGVFNTVPGKLAPLPIPNTRLVVNGRFVHPEVVRVWGSPVLQACTTYTDSLEIPSIANPPVLPKFCH</sequence>
<keyword evidence="4" id="KW-1185">Reference proteome</keyword>
<dbReference type="Pfam" id="PF04185">
    <property type="entry name" value="Phosphoesterase"/>
    <property type="match status" value="1"/>
</dbReference>
<dbReference type="InterPro" id="IPR007312">
    <property type="entry name" value="Phosphoesterase"/>
</dbReference>
<keyword evidence="2" id="KW-0732">Signal</keyword>
<dbReference type="AlphaFoldDB" id="A0A067S919"/>
<proteinExistence type="predicted"/>
<dbReference type="SUPFAM" id="SSF53649">
    <property type="entry name" value="Alkaline phosphatase-like"/>
    <property type="match status" value="1"/>
</dbReference>
<dbReference type="OrthoDB" id="5135119at2759"/>
<dbReference type="GO" id="GO:0009395">
    <property type="term" value="P:phospholipid catabolic process"/>
    <property type="evidence" value="ECO:0007669"/>
    <property type="project" value="TreeGrafter"/>
</dbReference>
<accession>A0A067S919</accession>
<dbReference type="EMBL" id="KL142423">
    <property type="protein sequence ID" value="KDR66417.1"/>
    <property type="molecule type" value="Genomic_DNA"/>
</dbReference>
<evidence type="ECO:0000313" key="4">
    <source>
        <dbReference type="Proteomes" id="UP000027222"/>
    </source>
</evidence>
<reference evidence="4" key="1">
    <citation type="journal article" date="2014" name="Proc. Natl. Acad. Sci. U.S.A.">
        <title>Extensive sampling of basidiomycete genomes demonstrates inadequacy of the white-rot/brown-rot paradigm for wood decay fungi.</title>
        <authorList>
            <person name="Riley R."/>
            <person name="Salamov A.A."/>
            <person name="Brown D.W."/>
            <person name="Nagy L.G."/>
            <person name="Floudas D."/>
            <person name="Held B.W."/>
            <person name="Levasseur A."/>
            <person name="Lombard V."/>
            <person name="Morin E."/>
            <person name="Otillar R."/>
            <person name="Lindquist E.A."/>
            <person name="Sun H."/>
            <person name="LaButti K.M."/>
            <person name="Schmutz J."/>
            <person name="Jabbour D."/>
            <person name="Luo H."/>
            <person name="Baker S.E."/>
            <person name="Pisabarro A.G."/>
            <person name="Walton J.D."/>
            <person name="Blanchette R.A."/>
            <person name="Henrissat B."/>
            <person name="Martin F."/>
            <person name="Cullen D."/>
            <person name="Hibbett D.S."/>
            <person name="Grigoriev I.V."/>
        </authorList>
    </citation>
    <scope>NUCLEOTIDE SEQUENCE [LARGE SCALE GENOMIC DNA]</scope>
    <source>
        <strain evidence="4">CBS 339.88</strain>
    </source>
</reference>
<dbReference type="PANTHER" id="PTHR31956">
    <property type="entry name" value="NON-SPECIFIC PHOSPHOLIPASE C4-RELATED"/>
    <property type="match status" value="1"/>
</dbReference>
<dbReference type="PANTHER" id="PTHR31956:SF15">
    <property type="entry name" value="ACID PHOSPHATASE PHOA"/>
    <property type="match status" value="1"/>
</dbReference>
<gene>
    <name evidence="3" type="ORF">GALMADRAFT_232479</name>
</gene>